<sequence length="60" mass="6342">MRVPFASLAPAGHTYPLIPLAIAVRDAGHEVYFAAGEAMHAPLAANGLRPFRRAIVKTCG</sequence>
<protein>
    <submittedName>
        <fullName evidence="1">Uncharacterized protein</fullName>
    </submittedName>
</protein>
<dbReference type="AlphaFoldDB" id="A0A8J3VA58"/>
<dbReference type="Proteomes" id="UP000605992">
    <property type="component" value="Unassembled WGS sequence"/>
</dbReference>
<name>A0A8J3VA58_9ACTN</name>
<accession>A0A8J3VA58</accession>
<keyword evidence="2" id="KW-1185">Reference proteome</keyword>
<evidence type="ECO:0000313" key="2">
    <source>
        <dbReference type="Proteomes" id="UP000605992"/>
    </source>
</evidence>
<dbReference type="RefSeq" id="WP_203947943.1">
    <property type="nucleotide sequence ID" value="NZ_BOOR01000056.1"/>
</dbReference>
<proteinExistence type="predicted"/>
<dbReference type="EMBL" id="BOOR01000056">
    <property type="protein sequence ID" value="GII57826.1"/>
    <property type="molecule type" value="Genomic_DNA"/>
</dbReference>
<dbReference type="Gene3D" id="3.40.50.2000">
    <property type="entry name" value="Glycogen Phosphorylase B"/>
    <property type="match status" value="1"/>
</dbReference>
<reference evidence="1" key="1">
    <citation type="submission" date="2021-01" db="EMBL/GenBank/DDBJ databases">
        <title>Whole genome shotgun sequence of Planotetraspora thailandica NBRC 104271.</title>
        <authorList>
            <person name="Komaki H."/>
            <person name="Tamura T."/>
        </authorList>
    </citation>
    <scope>NUCLEOTIDE SEQUENCE</scope>
    <source>
        <strain evidence="1">NBRC 104271</strain>
    </source>
</reference>
<comment type="caution">
    <text evidence="1">The sequence shown here is derived from an EMBL/GenBank/DDBJ whole genome shotgun (WGS) entry which is preliminary data.</text>
</comment>
<evidence type="ECO:0000313" key="1">
    <source>
        <dbReference type="EMBL" id="GII57826.1"/>
    </source>
</evidence>
<dbReference type="SUPFAM" id="SSF53756">
    <property type="entry name" value="UDP-Glycosyltransferase/glycogen phosphorylase"/>
    <property type="match status" value="1"/>
</dbReference>
<organism evidence="1 2">
    <name type="scientific">Planotetraspora thailandica</name>
    <dbReference type="NCBI Taxonomy" id="487172"/>
    <lineage>
        <taxon>Bacteria</taxon>
        <taxon>Bacillati</taxon>
        <taxon>Actinomycetota</taxon>
        <taxon>Actinomycetes</taxon>
        <taxon>Streptosporangiales</taxon>
        <taxon>Streptosporangiaceae</taxon>
        <taxon>Planotetraspora</taxon>
    </lineage>
</organism>
<gene>
    <name evidence="1" type="ORF">Pth03_62150</name>
</gene>